<dbReference type="PANTHER" id="PTHR21299:SF1">
    <property type="entry name" value="PANTOATE--BETA-ALANINE LIGASE"/>
    <property type="match status" value="1"/>
</dbReference>
<evidence type="ECO:0000256" key="3">
    <source>
        <dbReference type="ARBA" id="ARBA00012219"/>
    </source>
</evidence>
<dbReference type="PANTHER" id="PTHR21299">
    <property type="entry name" value="CYTIDYLATE KINASE/PANTOATE-BETA-ALANINE LIGASE"/>
    <property type="match status" value="1"/>
</dbReference>
<keyword evidence="13" id="KW-1185">Reference proteome</keyword>
<evidence type="ECO:0000313" key="12">
    <source>
        <dbReference type="EMBL" id="CAH7675168.1"/>
    </source>
</evidence>
<dbReference type="InterPro" id="IPR042176">
    <property type="entry name" value="Pantoate_ligase_C"/>
</dbReference>
<dbReference type="InterPro" id="IPR014729">
    <property type="entry name" value="Rossmann-like_a/b/a_fold"/>
</dbReference>
<evidence type="ECO:0000256" key="8">
    <source>
        <dbReference type="ARBA" id="ARBA00022840"/>
    </source>
</evidence>
<keyword evidence="8" id="KW-0067">ATP-binding</keyword>
<dbReference type="GO" id="GO:0004592">
    <property type="term" value="F:pantoate-beta-alanine ligase activity"/>
    <property type="evidence" value="ECO:0007669"/>
    <property type="project" value="UniProtKB-EC"/>
</dbReference>
<dbReference type="Pfam" id="PF02569">
    <property type="entry name" value="Pantoate_ligase"/>
    <property type="match status" value="1"/>
</dbReference>
<evidence type="ECO:0000313" key="13">
    <source>
        <dbReference type="Proteomes" id="UP001153365"/>
    </source>
</evidence>
<evidence type="ECO:0000256" key="9">
    <source>
        <dbReference type="ARBA" id="ARBA00029902"/>
    </source>
</evidence>
<evidence type="ECO:0000256" key="7">
    <source>
        <dbReference type="ARBA" id="ARBA00022741"/>
    </source>
</evidence>
<comment type="similarity">
    <text evidence="2">Belongs to the pantothenate synthetase family.</text>
</comment>
<evidence type="ECO:0000256" key="6">
    <source>
        <dbReference type="ARBA" id="ARBA00022655"/>
    </source>
</evidence>
<dbReference type="Gene3D" id="3.30.1300.10">
    <property type="entry name" value="Pantoate-beta-alanine ligase, C-terminal domain"/>
    <property type="match status" value="1"/>
</dbReference>
<comment type="catalytic activity">
    <reaction evidence="11">
        <text>(R)-pantoate + beta-alanine + ATP = (R)-pantothenate + AMP + diphosphate + H(+)</text>
        <dbReference type="Rhea" id="RHEA:10912"/>
        <dbReference type="ChEBI" id="CHEBI:15378"/>
        <dbReference type="ChEBI" id="CHEBI:15980"/>
        <dbReference type="ChEBI" id="CHEBI:29032"/>
        <dbReference type="ChEBI" id="CHEBI:30616"/>
        <dbReference type="ChEBI" id="CHEBI:33019"/>
        <dbReference type="ChEBI" id="CHEBI:57966"/>
        <dbReference type="ChEBI" id="CHEBI:456215"/>
        <dbReference type="EC" id="6.3.2.1"/>
    </reaction>
</comment>
<name>A0AAV0AXR9_PHAPC</name>
<dbReference type="GO" id="GO:0015940">
    <property type="term" value="P:pantothenate biosynthetic process"/>
    <property type="evidence" value="ECO:0007669"/>
    <property type="project" value="UniProtKB-KW"/>
</dbReference>
<accession>A0AAV0AXR9</accession>
<dbReference type="InterPro" id="IPR003721">
    <property type="entry name" value="Pantoate_ligase"/>
</dbReference>
<organism evidence="12 13">
    <name type="scientific">Phakopsora pachyrhizi</name>
    <name type="common">Asian soybean rust disease fungus</name>
    <dbReference type="NCBI Taxonomy" id="170000"/>
    <lineage>
        <taxon>Eukaryota</taxon>
        <taxon>Fungi</taxon>
        <taxon>Dikarya</taxon>
        <taxon>Basidiomycota</taxon>
        <taxon>Pucciniomycotina</taxon>
        <taxon>Pucciniomycetes</taxon>
        <taxon>Pucciniales</taxon>
        <taxon>Phakopsoraceae</taxon>
        <taxon>Phakopsora</taxon>
    </lineage>
</organism>
<evidence type="ECO:0000256" key="11">
    <source>
        <dbReference type="ARBA" id="ARBA00048258"/>
    </source>
</evidence>
<protein>
    <recommendedName>
        <fullName evidence="4">Pantoate--beta-alanine ligase</fullName>
        <ecNumber evidence="3">6.3.2.1</ecNumber>
    </recommendedName>
    <alternativeName>
        <fullName evidence="10">Pantoate-activating enzyme</fullName>
    </alternativeName>
    <alternativeName>
        <fullName evidence="9">Pantothenate synthetase</fullName>
    </alternativeName>
</protein>
<evidence type="ECO:0000256" key="4">
    <source>
        <dbReference type="ARBA" id="ARBA00015647"/>
    </source>
</evidence>
<dbReference type="Proteomes" id="UP001153365">
    <property type="component" value="Unassembled WGS sequence"/>
</dbReference>
<sequence length="353" mass="38862">MSNLQKVSGHHHFHVLRTVEEVRRWMKDLENPESVGFVPTMGALHSGHLQLVRHSLSNQCHTVVSIFLNPAQFAPSEDLSSYPISLESDLAKLNELAVRPGSYPIPHNSFDGSVTLDETKEESTDESSAERVVSAVFLPTKDVLYPSGIEPVVEEQKGAFVIVHGLSEQLEGARRPGFFRGVATVVLKLFMIVQPSLAFFGQKDLQQCFVVRQLCKDFHIIRPGSIVVVPTVRDHSSGLALSSRNVYLSEIETISAKALFKFLRQCACQLATSQETPSVEELSKVFKPPTDSISLDFVSLNSPIDFSEILPGTGTKDLAFVVSGAILVKCQKDGQTVRLIDNIVINHDLNSSI</sequence>
<dbReference type="SUPFAM" id="SSF52374">
    <property type="entry name" value="Nucleotidylyl transferase"/>
    <property type="match status" value="1"/>
</dbReference>
<dbReference type="EC" id="6.3.2.1" evidence="3"/>
<evidence type="ECO:0000256" key="10">
    <source>
        <dbReference type="ARBA" id="ARBA00032806"/>
    </source>
</evidence>
<dbReference type="HAMAP" id="MF_00158">
    <property type="entry name" value="PanC"/>
    <property type="match status" value="1"/>
</dbReference>
<keyword evidence="7" id="KW-0547">Nucleotide-binding</keyword>
<gene>
    <name evidence="12" type="ORF">PPACK8108_LOCUS10137</name>
</gene>
<evidence type="ECO:0000256" key="5">
    <source>
        <dbReference type="ARBA" id="ARBA00022598"/>
    </source>
</evidence>
<comment type="pathway">
    <text evidence="1">Cofactor biosynthesis; (R)-pantothenate biosynthesis; (R)-pantothenate from (R)-pantoate and beta-alanine: step 1/1.</text>
</comment>
<reference evidence="12" key="1">
    <citation type="submission" date="2022-06" db="EMBL/GenBank/DDBJ databases">
        <authorList>
            <consortium name="SYNGENTA / RWTH Aachen University"/>
        </authorList>
    </citation>
    <scope>NUCLEOTIDE SEQUENCE</scope>
</reference>
<keyword evidence="6" id="KW-0566">Pantothenate biosynthesis</keyword>
<dbReference type="Gene3D" id="3.40.50.620">
    <property type="entry name" value="HUPs"/>
    <property type="match status" value="1"/>
</dbReference>
<keyword evidence="5" id="KW-0436">Ligase</keyword>
<proteinExistence type="inferred from homology"/>
<dbReference type="GO" id="GO:0005524">
    <property type="term" value="F:ATP binding"/>
    <property type="evidence" value="ECO:0007669"/>
    <property type="project" value="UniProtKB-KW"/>
</dbReference>
<comment type="caution">
    <text evidence="12">The sequence shown here is derived from an EMBL/GenBank/DDBJ whole genome shotgun (WGS) entry which is preliminary data.</text>
</comment>
<evidence type="ECO:0000256" key="1">
    <source>
        <dbReference type="ARBA" id="ARBA00004990"/>
    </source>
</evidence>
<dbReference type="EMBL" id="CALTRL010002262">
    <property type="protein sequence ID" value="CAH7675168.1"/>
    <property type="molecule type" value="Genomic_DNA"/>
</dbReference>
<evidence type="ECO:0000256" key="2">
    <source>
        <dbReference type="ARBA" id="ARBA00009256"/>
    </source>
</evidence>
<dbReference type="AlphaFoldDB" id="A0AAV0AXR9"/>